<comment type="caution">
    <text evidence="1">The sequence shown here is derived from an EMBL/GenBank/DDBJ whole genome shotgun (WGS) entry which is preliminary data.</text>
</comment>
<dbReference type="InterPro" id="IPR023214">
    <property type="entry name" value="HAD_sf"/>
</dbReference>
<dbReference type="Pfam" id="PF13419">
    <property type="entry name" value="HAD_2"/>
    <property type="match status" value="1"/>
</dbReference>
<dbReference type="eggNOG" id="COG0546">
    <property type="taxonomic scope" value="Bacteria"/>
</dbReference>
<dbReference type="RefSeq" id="WP_009381946.1">
    <property type="nucleotide sequence ID" value="NZ_AMSQ01000002.1"/>
</dbReference>
<keyword evidence="2" id="KW-1185">Reference proteome</keyword>
<name>K9AS21_9STAP</name>
<reference evidence="1 2" key="1">
    <citation type="journal article" date="2013" name="Genome Announc.">
        <title>Genome Sequence of Staphylococcus massiliensis Strain S46, Isolated from the Surface of Healthy Human Skin.</title>
        <authorList>
            <person name="Srivastav R."/>
            <person name="Singh A."/>
            <person name="Jangir P.K."/>
            <person name="Kumari C."/>
            <person name="Muduli S."/>
            <person name="Sharma R."/>
        </authorList>
    </citation>
    <scope>NUCLEOTIDE SEQUENCE [LARGE SCALE GENOMIC DNA]</scope>
    <source>
        <strain evidence="1 2">S46</strain>
    </source>
</reference>
<dbReference type="PANTHER" id="PTHR43434:SF1">
    <property type="entry name" value="PHOSPHOGLYCOLATE PHOSPHATASE"/>
    <property type="match status" value="1"/>
</dbReference>
<dbReference type="PATRIC" id="fig|1229783.3.peg.260"/>
<proteinExistence type="predicted"/>
<dbReference type="GO" id="GO:0006281">
    <property type="term" value="P:DNA repair"/>
    <property type="evidence" value="ECO:0007669"/>
    <property type="project" value="TreeGrafter"/>
</dbReference>
<dbReference type="SFLD" id="SFLDS00003">
    <property type="entry name" value="Haloacid_Dehalogenase"/>
    <property type="match status" value="1"/>
</dbReference>
<dbReference type="AlphaFoldDB" id="K9AS21"/>
<evidence type="ECO:0000313" key="2">
    <source>
        <dbReference type="Proteomes" id="UP000009885"/>
    </source>
</evidence>
<dbReference type="SUPFAM" id="SSF56784">
    <property type="entry name" value="HAD-like"/>
    <property type="match status" value="1"/>
</dbReference>
<protein>
    <recommendedName>
        <fullName evidence="3">HAD family hydrolase</fullName>
    </recommendedName>
</protein>
<evidence type="ECO:0008006" key="3">
    <source>
        <dbReference type="Google" id="ProtNLM"/>
    </source>
</evidence>
<dbReference type="CDD" id="cd01427">
    <property type="entry name" value="HAD_like"/>
    <property type="match status" value="1"/>
</dbReference>
<dbReference type="GO" id="GO:0008967">
    <property type="term" value="F:phosphoglycolate phosphatase activity"/>
    <property type="evidence" value="ECO:0007669"/>
    <property type="project" value="TreeGrafter"/>
</dbReference>
<gene>
    <name evidence="1" type="ORF">C273_01275</name>
</gene>
<accession>K9AS21</accession>
<organism evidence="1 2">
    <name type="scientific">Staphylococcus massiliensis S46</name>
    <dbReference type="NCBI Taxonomy" id="1229783"/>
    <lineage>
        <taxon>Bacteria</taxon>
        <taxon>Bacillati</taxon>
        <taxon>Bacillota</taxon>
        <taxon>Bacilli</taxon>
        <taxon>Bacillales</taxon>
        <taxon>Staphylococcaceae</taxon>
        <taxon>Staphylococcus</taxon>
    </lineage>
</organism>
<dbReference type="InterPro" id="IPR041492">
    <property type="entry name" value="HAD_2"/>
</dbReference>
<dbReference type="InterPro" id="IPR036412">
    <property type="entry name" value="HAD-like_sf"/>
</dbReference>
<dbReference type="Proteomes" id="UP000009885">
    <property type="component" value="Unassembled WGS sequence"/>
</dbReference>
<dbReference type="SFLD" id="SFLDG01129">
    <property type="entry name" value="C1.5:_HAD__Beta-PGM__Phosphata"/>
    <property type="match status" value="1"/>
</dbReference>
<dbReference type="EMBL" id="AMSQ01000002">
    <property type="protein sequence ID" value="EKU50233.1"/>
    <property type="molecule type" value="Genomic_DNA"/>
</dbReference>
<dbReference type="OrthoDB" id="2474611at2"/>
<sequence length="373" mass="42723">MKSILFDVDGVFLSEERCFDVSALTVHELLYSEDYLNLKDIKPLHTLTNEDMTSIRNELFEKDQTLNQLKSLGLNSNWDMLFVVFSIHFIQILKTLKDDQIKRYTDSTLFDLETLKHVHQDVNEVTIDHKLPLEFLQTVPSGKENIYTALKDYAKQVLHIEDVALFDIHSPLWHLAQEIYQEWYLGVALFEEIEQKPRKTSFKEGFIYDETFIIPLEEIKALLKRLKDKGYMIAIATGRSRTETIVPFKDAGLLEYFDEHHIVTASEVMKVEAAYPELKPLGKPNPFSYLAALNGNDESQYHAYSTNQENRVSKHDVFIVGDSLADLLSAKKINATFIGPLTGLKGQDAKAELVENGADHIINNVGELERILD</sequence>
<evidence type="ECO:0000313" key="1">
    <source>
        <dbReference type="EMBL" id="EKU50233.1"/>
    </source>
</evidence>
<dbReference type="Gene3D" id="3.40.50.1000">
    <property type="entry name" value="HAD superfamily/HAD-like"/>
    <property type="match status" value="1"/>
</dbReference>
<dbReference type="STRING" id="1229783.C273_01275"/>
<dbReference type="PANTHER" id="PTHR43434">
    <property type="entry name" value="PHOSPHOGLYCOLATE PHOSPHATASE"/>
    <property type="match status" value="1"/>
</dbReference>
<dbReference type="InterPro" id="IPR050155">
    <property type="entry name" value="HAD-like_hydrolase_sf"/>
</dbReference>